<gene>
    <name evidence="1" type="ORF">H9789_09520</name>
</gene>
<feature type="non-terminal residue" evidence="1">
    <location>
        <position position="1"/>
    </location>
</feature>
<dbReference type="AlphaFoldDB" id="A0A9E2P3N0"/>
<proteinExistence type="predicted"/>
<accession>A0A9E2P3N0</accession>
<reference evidence="1" key="1">
    <citation type="journal article" date="2021" name="PeerJ">
        <title>Extensive microbial diversity within the chicken gut microbiome revealed by metagenomics and culture.</title>
        <authorList>
            <person name="Gilroy R."/>
            <person name="Ravi A."/>
            <person name="Getino M."/>
            <person name="Pursley I."/>
            <person name="Horton D.L."/>
            <person name="Alikhan N.F."/>
            <person name="Baker D."/>
            <person name="Gharbi K."/>
            <person name="Hall N."/>
            <person name="Watson M."/>
            <person name="Adriaenssens E.M."/>
            <person name="Foster-Nyarko E."/>
            <person name="Jarju S."/>
            <person name="Secka A."/>
            <person name="Antonio M."/>
            <person name="Oren A."/>
            <person name="Chaudhuri R.R."/>
            <person name="La Ragione R."/>
            <person name="Hildebrand F."/>
            <person name="Pallen M.J."/>
        </authorList>
    </citation>
    <scope>NUCLEOTIDE SEQUENCE</scope>
    <source>
        <strain evidence="1">G3-2149</strain>
    </source>
</reference>
<name>A0A9E2P3N0_9BACT</name>
<evidence type="ECO:0000313" key="1">
    <source>
        <dbReference type="EMBL" id="MBU3854030.1"/>
    </source>
</evidence>
<organism evidence="1 2">
    <name type="scientific">Candidatus Paraprevotella stercoravium</name>
    <dbReference type="NCBI Taxonomy" id="2838725"/>
    <lineage>
        <taxon>Bacteria</taxon>
        <taxon>Pseudomonadati</taxon>
        <taxon>Bacteroidota</taxon>
        <taxon>Bacteroidia</taxon>
        <taxon>Bacteroidales</taxon>
        <taxon>Prevotellaceae</taxon>
        <taxon>Paraprevotella</taxon>
    </lineage>
</organism>
<dbReference type="Proteomes" id="UP000823865">
    <property type="component" value="Unassembled WGS sequence"/>
</dbReference>
<reference evidence="1" key="2">
    <citation type="submission" date="2021-04" db="EMBL/GenBank/DDBJ databases">
        <authorList>
            <person name="Gilroy R."/>
        </authorList>
    </citation>
    <scope>NUCLEOTIDE SEQUENCE</scope>
    <source>
        <strain evidence="1">G3-2149</strain>
    </source>
</reference>
<dbReference type="EMBL" id="JAHLFU010000197">
    <property type="protein sequence ID" value="MBU3854030.1"/>
    <property type="molecule type" value="Genomic_DNA"/>
</dbReference>
<sequence>GKKFNAIRFTVNKTNNEAADPSGNQFFTFSEFYVLEGNDATKPYFDALNVSLKNNNEQEINDAYWAVENSLVEKEFAAQELSDYLESLQGLTGEALGQYQETDTYLKALNEATSLLDNLTDCTVSDIKNARVHLEEEFSSLTINLPEAGKYYRFKSATKNKYVVCGAADQALKLVDNPENGQDVFFLTSDNRLIGSNHLSLSDNVTSSLLGESYSFRSSNAVPGAYVVMHDVMGKIEGWCAGDGQLSNSVGAPANQSDCAWYLEEVTDEQMKTQFTVTMPEVGFATLIAPVSLVIPDGVQAYTGTVEGNYFVLHEIQNLIPAGEAVVLEGSGTHSFTYTPEMNASVGKNDLEGVFVETSVGDGMVYYTLQNKENNIGFYKYIGKTLGAFKGYIGYPESSAASEGFKIKDGTTGIDAPEENQSEVNEIFDLTGKRVLEVKSSGIYIVNGKKVFILK</sequence>
<protein>
    <submittedName>
        <fullName evidence="1">Uncharacterized protein</fullName>
    </submittedName>
</protein>
<comment type="caution">
    <text evidence="1">The sequence shown here is derived from an EMBL/GenBank/DDBJ whole genome shotgun (WGS) entry which is preliminary data.</text>
</comment>
<evidence type="ECO:0000313" key="2">
    <source>
        <dbReference type="Proteomes" id="UP000823865"/>
    </source>
</evidence>